<dbReference type="Proteomes" id="UP000694569">
    <property type="component" value="Unplaced"/>
</dbReference>
<evidence type="ECO:0000256" key="16">
    <source>
        <dbReference type="ARBA" id="ARBA00022884"/>
    </source>
</evidence>
<organism evidence="27 28">
    <name type="scientific">Leptobrachium leishanense</name>
    <name type="common">Leishan spiny toad</name>
    <dbReference type="NCBI Taxonomy" id="445787"/>
    <lineage>
        <taxon>Eukaryota</taxon>
        <taxon>Metazoa</taxon>
        <taxon>Chordata</taxon>
        <taxon>Craniata</taxon>
        <taxon>Vertebrata</taxon>
        <taxon>Euteleostomi</taxon>
        <taxon>Amphibia</taxon>
        <taxon>Batrachia</taxon>
        <taxon>Anura</taxon>
        <taxon>Pelobatoidea</taxon>
        <taxon>Megophryidae</taxon>
        <taxon>Leptobrachium</taxon>
    </lineage>
</organism>
<evidence type="ECO:0000256" key="4">
    <source>
        <dbReference type="ARBA" id="ARBA00009634"/>
    </source>
</evidence>
<keyword evidence="18 24" id="KW-0472">Membrane</keyword>
<evidence type="ECO:0000256" key="25">
    <source>
        <dbReference type="SAM" id="SignalP"/>
    </source>
</evidence>
<keyword evidence="20" id="KW-0675">Receptor</keyword>
<dbReference type="Gene3D" id="3.80.10.10">
    <property type="entry name" value="Ribonuclease Inhibitor"/>
    <property type="match status" value="1"/>
</dbReference>
<gene>
    <name evidence="27" type="primary">TLR3</name>
</gene>
<protein>
    <recommendedName>
        <fullName evidence="23">Toll-like receptor 3</fullName>
    </recommendedName>
</protein>
<dbReference type="GO" id="GO:0010008">
    <property type="term" value="C:endosome membrane"/>
    <property type="evidence" value="ECO:0007669"/>
    <property type="project" value="UniProtKB-SubCell"/>
</dbReference>
<keyword evidence="12" id="KW-0967">Endosome</keyword>
<sequence length="904" mass="103466">MSSMRCVRFLPLKWLCGIYAICVPFIVSENPCKITQDKADCSHMKLSEIPSDLPRDIKALDLSHNQLKKIPTANLSIYNQLEELDVGYNTLHLFEPELCDSLTTLKRLNLQHNEFTKISEKYFLSCKNLNDLRLNYNGINAINGNPFENLENLSVLDMSHNKLTSTFLGDRPQMPNLKELLLFSNKIIELKEEAATFLQNTSLQKLDLSSNPIKVINQNYFRGLRSLHTLIMVDMQLGSSLVEQLCTALEDKGIQVLLLINVQMSGINNTTFKGLAATNLTSLDISKNSISHIDNDSFVYLPNLQNLTLDYNQVLLLSPYSFHGLSELKTLSLKRFFSTSKVYKIEDLSFQWLKNLEYLNVDGNRNLDLTEKTFTGLNSLKNLSMVECSINLDTITNKTFSSLSMSPLLEINLTKAGIAKLEYGSFLALGRLQRLDLGLNRIDQDLDGNEFIGLHQIQLIYLSYNNRLTLTRNSFSFVPSLQRLNLRKIKLTFREPNLSPFHGLQNLTLLDLSNNNIANLEENIFEGLSSLRILNLQHNNLARLWKNANPGGPVLFLKGLHNLEIMNLLSNGFDEIPAAAFQGLSKLRILDLGENNVYLLPKSLFDDQPSFYQLNLHKNLITSVEKELYQNVFSNIKILDMGGNPFDCTCESIAWFANWVNTTNASIPGLDTQYICNTPSNYHGVSLKHFDNSPCKDAAPFKKCFIFTFTFTVAFILVVFMIEFQGWRIQFYWNVSVNRILGFREIDPRGENFRYDAYIVHAKEDENWVENNLIILEDDEACGLKFFFEDRDMESGKPQLEAIVNSIRSSRKIIFVITHYFLNDPWCKRFKIHHAVQQAIEQSRDSIILIFLEDIPDYKLNHSIHLRKGMFTTRCILTWPAQNDRVNAFHQNLKIALGSSNLVT</sequence>
<evidence type="ECO:0000256" key="12">
    <source>
        <dbReference type="ARBA" id="ARBA00022753"/>
    </source>
</evidence>
<dbReference type="SMART" id="SM00255">
    <property type="entry name" value="TIR"/>
    <property type="match status" value="1"/>
</dbReference>
<dbReference type="PANTHER" id="PTHR24365:SF524">
    <property type="entry name" value="TOLL-LIKE RECEPTOR 3"/>
    <property type="match status" value="1"/>
</dbReference>
<dbReference type="SUPFAM" id="SSF52058">
    <property type="entry name" value="L domain-like"/>
    <property type="match status" value="2"/>
</dbReference>
<keyword evidence="17 24" id="KW-1133">Transmembrane helix</keyword>
<evidence type="ECO:0000256" key="3">
    <source>
        <dbReference type="ARBA" id="ARBA00004608"/>
    </source>
</evidence>
<keyword evidence="9 24" id="KW-0812">Transmembrane</keyword>
<dbReference type="OrthoDB" id="676979at2759"/>
<dbReference type="PANTHER" id="PTHR24365">
    <property type="entry name" value="TOLL-LIKE RECEPTOR"/>
    <property type="match status" value="1"/>
</dbReference>
<evidence type="ECO:0000256" key="8">
    <source>
        <dbReference type="ARBA" id="ARBA00022614"/>
    </source>
</evidence>
<dbReference type="GO" id="GO:0035556">
    <property type="term" value="P:intracellular signal transduction"/>
    <property type="evidence" value="ECO:0007669"/>
    <property type="project" value="UniProtKB-ARBA"/>
</dbReference>
<evidence type="ECO:0000256" key="23">
    <source>
        <dbReference type="ARBA" id="ARBA00072834"/>
    </source>
</evidence>
<name>A0A8C5LQK0_9ANUR</name>
<keyword evidence="16" id="KW-0694">RNA-binding</keyword>
<dbReference type="GO" id="GO:0043330">
    <property type="term" value="P:response to exogenous dsRNA"/>
    <property type="evidence" value="ECO:0007669"/>
    <property type="project" value="UniProtKB-ARBA"/>
</dbReference>
<dbReference type="SMART" id="SM00369">
    <property type="entry name" value="LRR_TYP"/>
    <property type="match status" value="12"/>
</dbReference>
<evidence type="ECO:0000256" key="13">
    <source>
        <dbReference type="ARBA" id="ARBA00022824"/>
    </source>
</evidence>
<accession>A0A8C5LQK0</accession>
<keyword evidence="11" id="KW-0677">Repeat</keyword>
<evidence type="ECO:0000256" key="15">
    <source>
        <dbReference type="ARBA" id="ARBA00022859"/>
    </source>
</evidence>
<reference evidence="27" key="1">
    <citation type="submission" date="2025-08" db="UniProtKB">
        <authorList>
            <consortium name="Ensembl"/>
        </authorList>
    </citation>
    <scope>IDENTIFICATION</scope>
</reference>
<dbReference type="GO" id="GO:0032722">
    <property type="term" value="P:positive regulation of chemokine production"/>
    <property type="evidence" value="ECO:0007669"/>
    <property type="project" value="UniProtKB-ARBA"/>
</dbReference>
<dbReference type="InterPro" id="IPR035897">
    <property type="entry name" value="Toll_tir_struct_dom_sf"/>
</dbReference>
<dbReference type="Gene3D" id="3.40.50.10140">
    <property type="entry name" value="Toll/interleukin-1 receptor homology (TIR) domain"/>
    <property type="match status" value="1"/>
</dbReference>
<evidence type="ECO:0000313" key="27">
    <source>
        <dbReference type="Ensembl" id="ENSLLEP00000001697.1"/>
    </source>
</evidence>
<dbReference type="GO" id="GO:0051607">
    <property type="term" value="P:defense response to virus"/>
    <property type="evidence" value="ECO:0007669"/>
    <property type="project" value="UniProtKB-ARBA"/>
</dbReference>
<feature type="transmembrane region" description="Helical" evidence="24">
    <location>
        <begin position="705"/>
        <end position="724"/>
    </location>
</feature>
<evidence type="ECO:0000256" key="24">
    <source>
        <dbReference type="SAM" id="Phobius"/>
    </source>
</evidence>
<evidence type="ECO:0000256" key="22">
    <source>
        <dbReference type="ARBA" id="ARBA00023198"/>
    </source>
</evidence>
<dbReference type="GO" id="GO:0032755">
    <property type="term" value="P:positive regulation of interleukin-6 production"/>
    <property type="evidence" value="ECO:0007669"/>
    <property type="project" value="UniProtKB-ARBA"/>
</dbReference>
<proteinExistence type="inferred from homology"/>
<dbReference type="GO" id="GO:0038187">
    <property type="term" value="F:pattern recognition receptor activity"/>
    <property type="evidence" value="ECO:0007669"/>
    <property type="project" value="UniProtKB-ARBA"/>
</dbReference>
<evidence type="ECO:0000256" key="1">
    <source>
        <dbReference type="ARBA" id="ARBA00004115"/>
    </source>
</evidence>
<dbReference type="GO" id="GO:0090594">
    <property type="term" value="P:inflammatory response to wounding"/>
    <property type="evidence" value="ECO:0007669"/>
    <property type="project" value="UniProtKB-ARBA"/>
</dbReference>
<dbReference type="InterPro" id="IPR003591">
    <property type="entry name" value="Leu-rich_rpt_typical-subtyp"/>
</dbReference>
<dbReference type="SMART" id="SM00365">
    <property type="entry name" value="LRR_SD22"/>
    <property type="match status" value="7"/>
</dbReference>
<dbReference type="AlphaFoldDB" id="A0A8C5LQK0"/>
<keyword evidence="10 25" id="KW-0732">Signal</keyword>
<keyword evidence="28" id="KW-1185">Reference proteome</keyword>
<keyword evidence="15" id="KW-0391">Immunity</keyword>
<keyword evidence="7" id="KW-0399">Innate immunity</keyword>
<evidence type="ECO:0000256" key="19">
    <source>
        <dbReference type="ARBA" id="ARBA00023157"/>
    </source>
</evidence>
<keyword evidence="13" id="KW-0256">Endoplasmic reticulum</keyword>
<evidence type="ECO:0000256" key="9">
    <source>
        <dbReference type="ARBA" id="ARBA00022692"/>
    </source>
</evidence>
<dbReference type="FunFam" id="3.40.50.10140:FF:000008">
    <property type="entry name" value="Toll-like receptor 3"/>
    <property type="match status" value="1"/>
</dbReference>
<keyword evidence="8" id="KW-0433">Leucine-rich repeat</keyword>
<dbReference type="Pfam" id="PF01582">
    <property type="entry name" value="TIR"/>
    <property type="match status" value="1"/>
</dbReference>
<feature type="signal peptide" evidence="25">
    <location>
        <begin position="1"/>
        <end position="20"/>
    </location>
</feature>
<dbReference type="GO" id="GO:0002224">
    <property type="term" value="P:toll-like receptor signaling pathway"/>
    <property type="evidence" value="ECO:0007669"/>
    <property type="project" value="TreeGrafter"/>
</dbReference>
<dbReference type="PROSITE" id="PS51450">
    <property type="entry name" value="LRR"/>
    <property type="match status" value="5"/>
</dbReference>
<evidence type="ECO:0000256" key="14">
    <source>
        <dbReference type="ARBA" id="ARBA00022843"/>
    </source>
</evidence>
<keyword evidence="19" id="KW-1015">Disulfide bond</keyword>
<dbReference type="Pfam" id="PF17968">
    <property type="entry name" value="Tlr3_TMD"/>
    <property type="match status" value="1"/>
</dbReference>
<comment type="similarity">
    <text evidence="4">Belongs to the Toll-like receptor family.</text>
</comment>
<dbReference type="GO" id="GO:0032728">
    <property type="term" value="P:positive regulation of interferon-beta production"/>
    <property type="evidence" value="ECO:0007669"/>
    <property type="project" value="UniProtKB-ARBA"/>
</dbReference>
<evidence type="ECO:0000256" key="5">
    <source>
        <dbReference type="ARBA" id="ARBA00022499"/>
    </source>
</evidence>
<dbReference type="GO" id="GO:0005769">
    <property type="term" value="C:early endosome"/>
    <property type="evidence" value="ECO:0007669"/>
    <property type="project" value="UniProtKB-SubCell"/>
</dbReference>
<evidence type="ECO:0000256" key="2">
    <source>
        <dbReference type="ARBA" id="ARBA00004412"/>
    </source>
</evidence>
<keyword evidence="21" id="KW-0325">Glycoprotein</keyword>
<dbReference type="GO" id="GO:0003723">
    <property type="term" value="F:RNA binding"/>
    <property type="evidence" value="ECO:0007669"/>
    <property type="project" value="UniProtKB-KW"/>
</dbReference>
<dbReference type="GeneTree" id="ENSGT00940000159678"/>
<dbReference type="Pfam" id="PF13855">
    <property type="entry name" value="LRR_8"/>
    <property type="match status" value="6"/>
</dbReference>
<dbReference type="GO" id="GO:0004888">
    <property type="term" value="F:transmembrane signaling receptor activity"/>
    <property type="evidence" value="ECO:0007669"/>
    <property type="project" value="UniProtKB-ARBA"/>
</dbReference>
<dbReference type="InterPro" id="IPR001611">
    <property type="entry name" value="Leu-rich_rpt"/>
</dbReference>
<reference evidence="27" key="2">
    <citation type="submission" date="2025-09" db="UniProtKB">
        <authorList>
            <consortium name="Ensembl"/>
        </authorList>
    </citation>
    <scope>IDENTIFICATION</scope>
</reference>
<keyword evidence="22" id="KW-0395">Inflammatory response</keyword>
<dbReference type="GO" id="GO:0045087">
    <property type="term" value="P:innate immune response"/>
    <property type="evidence" value="ECO:0007669"/>
    <property type="project" value="UniProtKB-KW"/>
</dbReference>
<evidence type="ECO:0000256" key="20">
    <source>
        <dbReference type="ARBA" id="ARBA00023170"/>
    </source>
</evidence>
<dbReference type="PROSITE" id="PS50104">
    <property type="entry name" value="TIR"/>
    <property type="match status" value="1"/>
</dbReference>
<dbReference type="PRINTS" id="PR01537">
    <property type="entry name" value="INTRLKN1R1F"/>
</dbReference>
<dbReference type="SUPFAM" id="SSF52200">
    <property type="entry name" value="Toll/Interleukin receptor TIR domain"/>
    <property type="match status" value="1"/>
</dbReference>
<evidence type="ECO:0000313" key="28">
    <source>
        <dbReference type="Proteomes" id="UP000694569"/>
    </source>
</evidence>
<dbReference type="FunFam" id="3.80.10.10:FF:000137">
    <property type="entry name" value="Toll-like receptor 3"/>
    <property type="match status" value="1"/>
</dbReference>
<evidence type="ECO:0000256" key="6">
    <source>
        <dbReference type="ARBA" id="ARBA00022553"/>
    </source>
</evidence>
<dbReference type="PRINTS" id="PR00019">
    <property type="entry name" value="LEURICHRPT"/>
</dbReference>
<dbReference type="InterPro" id="IPR041015">
    <property type="entry name" value="TLR3_TMD"/>
</dbReference>
<evidence type="ECO:0000256" key="18">
    <source>
        <dbReference type="ARBA" id="ARBA00023136"/>
    </source>
</evidence>
<evidence type="ECO:0000256" key="7">
    <source>
        <dbReference type="ARBA" id="ARBA00022588"/>
    </source>
</evidence>
<dbReference type="InterPro" id="IPR000157">
    <property type="entry name" value="TIR_dom"/>
</dbReference>
<dbReference type="GO" id="GO:0005886">
    <property type="term" value="C:plasma membrane"/>
    <property type="evidence" value="ECO:0007669"/>
    <property type="project" value="UniProtKB-ARBA"/>
</dbReference>
<keyword evidence="14" id="KW-0832">Ubl conjugation</keyword>
<feature type="domain" description="TIR" evidence="26">
    <location>
        <begin position="753"/>
        <end position="897"/>
    </location>
</feature>
<comment type="subcellular location">
    <subcellularLocation>
        <location evidence="2">Early endosome</location>
    </subcellularLocation>
    <subcellularLocation>
        <location evidence="1">Endoplasmic reticulum membrane</location>
        <topology evidence="1">Single-pass type I membrane protein</topology>
    </subcellularLocation>
    <subcellularLocation>
        <location evidence="3">Endosome membrane</location>
    </subcellularLocation>
</comment>
<dbReference type="GO" id="GO:0043123">
    <property type="term" value="P:positive regulation of canonical NF-kappaB signal transduction"/>
    <property type="evidence" value="ECO:0007669"/>
    <property type="project" value="UniProtKB-ARBA"/>
</dbReference>
<dbReference type="Ensembl" id="ENSLLET00000001777.1">
    <property type="protein sequence ID" value="ENSLLEP00000001697.1"/>
    <property type="gene ID" value="ENSLLEG00000001111.1"/>
</dbReference>
<dbReference type="InterPro" id="IPR000483">
    <property type="entry name" value="Cys-rich_flank_reg_C"/>
</dbReference>
<keyword evidence="6" id="KW-0597">Phosphoprotein</keyword>
<dbReference type="InterPro" id="IPR032675">
    <property type="entry name" value="LRR_dom_sf"/>
</dbReference>
<keyword evidence="5" id="KW-1017">Isopeptide bond</keyword>
<feature type="chain" id="PRO_5034762487" description="Toll-like receptor 3" evidence="25">
    <location>
        <begin position="21"/>
        <end position="904"/>
    </location>
</feature>
<evidence type="ECO:0000256" key="11">
    <source>
        <dbReference type="ARBA" id="ARBA00022737"/>
    </source>
</evidence>
<dbReference type="GO" id="GO:0005789">
    <property type="term" value="C:endoplasmic reticulum membrane"/>
    <property type="evidence" value="ECO:0007669"/>
    <property type="project" value="UniProtKB-SubCell"/>
</dbReference>
<evidence type="ECO:0000256" key="21">
    <source>
        <dbReference type="ARBA" id="ARBA00023180"/>
    </source>
</evidence>
<evidence type="ECO:0000256" key="17">
    <source>
        <dbReference type="ARBA" id="ARBA00022989"/>
    </source>
</evidence>
<evidence type="ECO:0000259" key="26">
    <source>
        <dbReference type="PROSITE" id="PS50104"/>
    </source>
</evidence>
<dbReference type="SMART" id="SM00082">
    <property type="entry name" value="LRRCT"/>
    <property type="match status" value="1"/>
</dbReference>
<dbReference type="GO" id="GO:0046330">
    <property type="term" value="P:positive regulation of JNK cascade"/>
    <property type="evidence" value="ECO:0007669"/>
    <property type="project" value="UniProtKB-ARBA"/>
</dbReference>
<evidence type="ECO:0000256" key="10">
    <source>
        <dbReference type="ARBA" id="ARBA00022729"/>
    </source>
</evidence>